<evidence type="ECO:0000313" key="2">
    <source>
        <dbReference type="EMBL" id="KZP25155.1"/>
    </source>
</evidence>
<organism evidence="2 3">
    <name type="scientific">Athelia psychrophila</name>
    <dbReference type="NCBI Taxonomy" id="1759441"/>
    <lineage>
        <taxon>Eukaryota</taxon>
        <taxon>Fungi</taxon>
        <taxon>Dikarya</taxon>
        <taxon>Basidiomycota</taxon>
        <taxon>Agaricomycotina</taxon>
        <taxon>Agaricomycetes</taxon>
        <taxon>Agaricomycetidae</taxon>
        <taxon>Atheliales</taxon>
        <taxon>Atheliaceae</taxon>
        <taxon>Athelia</taxon>
    </lineage>
</organism>
<evidence type="ECO:0000313" key="3">
    <source>
        <dbReference type="Proteomes" id="UP000076532"/>
    </source>
</evidence>
<name>A0A166NM11_9AGAM</name>
<proteinExistence type="predicted"/>
<dbReference type="Proteomes" id="UP000076532">
    <property type="component" value="Unassembled WGS sequence"/>
</dbReference>
<protein>
    <submittedName>
        <fullName evidence="2">Uncharacterized protein</fullName>
    </submittedName>
</protein>
<dbReference type="EMBL" id="KV417522">
    <property type="protein sequence ID" value="KZP25155.1"/>
    <property type="molecule type" value="Genomic_DNA"/>
</dbReference>
<feature type="region of interest" description="Disordered" evidence="1">
    <location>
        <begin position="1"/>
        <end position="27"/>
    </location>
</feature>
<gene>
    <name evidence="2" type="ORF">FIBSPDRAFT_856103</name>
</gene>
<evidence type="ECO:0000256" key="1">
    <source>
        <dbReference type="SAM" id="MobiDB-lite"/>
    </source>
</evidence>
<accession>A0A166NM11</accession>
<dbReference type="AlphaFoldDB" id="A0A166NM11"/>
<reference evidence="2 3" key="1">
    <citation type="journal article" date="2016" name="Mol. Biol. Evol.">
        <title>Comparative Genomics of Early-Diverging Mushroom-Forming Fungi Provides Insights into the Origins of Lignocellulose Decay Capabilities.</title>
        <authorList>
            <person name="Nagy L.G."/>
            <person name="Riley R."/>
            <person name="Tritt A."/>
            <person name="Adam C."/>
            <person name="Daum C."/>
            <person name="Floudas D."/>
            <person name="Sun H."/>
            <person name="Yadav J.S."/>
            <person name="Pangilinan J."/>
            <person name="Larsson K.H."/>
            <person name="Matsuura K."/>
            <person name="Barry K."/>
            <person name="Labutti K."/>
            <person name="Kuo R."/>
            <person name="Ohm R.A."/>
            <person name="Bhattacharya S.S."/>
            <person name="Shirouzu T."/>
            <person name="Yoshinaga Y."/>
            <person name="Martin F.M."/>
            <person name="Grigoriev I.V."/>
            <person name="Hibbett D.S."/>
        </authorList>
    </citation>
    <scope>NUCLEOTIDE SEQUENCE [LARGE SCALE GENOMIC DNA]</scope>
    <source>
        <strain evidence="2 3">CBS 109695</strain>
    </source>
</reference>
<sequence>MRPEQDQTSEPAGPPDQDVASTPDLPRKWCRAMSMPFPTPSSVLPEALLLSIPVITRPAYGRRLASTRASGMIRL</sequence>
<feature type="compositionally biased region" description="Polar residues" evidence="1">
    <location>
        <begin position="1"/>
        <end position="10"/>
    </location>
</feature>
<keyword evidence="3" id="KW-1185">Reference proteome</keyword>